<dbReference type="InterPro" id="IPR016181">
    <property type="entry name" value="Acyl_CoA_acyltransferase"/>
</dbReference>
<feature type="domain" description="N-acetyltransferase" evidence="1">
    <location>
        <begin position="4"/>
        <end position="157"/>
    </location>
</feature>
<dbReference type="GO" id="GO:0016747">
    <property type="term" value="F:acyltransferase activity, transferring groups other than amino-acyl groups"/>
    <property type="evidence" value="ECO:0007669"/>
    <property type="project" value="InterPro"/>
</dbReference>
<keyword evidence="2" id="KW-0808">Transferase</keyword>
<dbReference type="Gene3D" id="3.40.630.30">
    <property type="match status" value="1"/>
</dbReference>
<sequence length="157" mass="18333">MQEVVIRDARPEDINSIVELVIRLKRLNEEFDPLFKIRDDIAVHTKKYIESALGSDDSVILVAERRGKIIGVVKADIVDRIFYEPRIEGRVRELYVLPEFRRKELGKQLIESVIQRLKNRVDMITAEFPTLNEIAVRFYNKLGFRGIMSNYAIEAKE</sequence>
<dbReference type="InterPro" id="IPR000182">
    <property type="entry name" value="GNAT_dom"/>
</dbReference>
<dbReference type="PROSITE" id="PS51186">
    <property type="entry name" value="GNAT"/>
    <property type="match status" value="1"/>
</dbReference>
<comment type="caution">
    <text evidence="2">The sequence shown here is derived from an EMBL/GenBank/DDBJ whole genome shotgun (WGS) entry which is preliminary data.</text>
</comment>
<dbReference type="EMBL" id="NDWU01000003">
    <property type="protein sequence ID" value="PUA34173.1"/>
    <property type="molecule type" value="Genomic_DNA"/>
</dbReference>
<dbReference type="Pfam" id="PF00583">
    <property type="entry name" value="Acetyltransf_1"/>
    <property type="match status" value="1"/>
</dbReference>
<reference evidence="2 3" key="1">
    <citation type="submission" date="2017-04" db="EMBL/GenBank/DDBJ databases">
        <title>Draft Aigarchaeota genome from a New Zealand hot spring.</title>
        <authorList>
            <person name="Reysenbach A.-L."/>
            <person name="Donaho J.A."/>
            <person name="Gerhart J."/>
            <person name="Kelley J.F."/>
            <person name="Kouba K."/>
            <person name="Podar M."/>
            <person name="Stott M."/>
        </authorList>
    </citation>
    <scope>NUCLEOTIDE SEQUENCE [LARGE SCALE GENOMIC DNA]</scope>
    <source>
        <strain evidence="2">NZ13_MG1</strain>
    </source>
</reference>
<evidence type="ECO:0000313" key="3">
    <source>
        <dbReference type="Proteomes" id="UP000244066"/>
    </source>
</evidence>
<organism evidence="2 3">
    <name type="scientific">Candidatus Terraquivivens tikiterensis</name>
    <dbReference type="NCBI Taxonomy" id="1980982"/>
    <lineage>
        <taxon>Archaea</taxon>
        <taxon>Nitrososphaerota</taxon>
        <taxon>Candidatus Wolframiiraptoraceae</taxon>
        <taxon>Candidatus Terraquivivens</taxon>
    </lineage>
</organism>
<dbReference type="Proteomes" id="UP000244066">
    <property type="component" value="Unassembled WGS sequence"/>
</dbReference>
<accession>A0A2R7Y9H6</accession>
<name>A0A2R7Y9H6_9ARCH</name>
<protein>
    <submittedName>
        <fullName evidence="2">GNAT family N-acetyltransferase</fullName>
    </submittedName>
</protein>
<dbReference type="CDD" id="cd04301">
    <property type="entry name" value="NAT_SF"/>
    <property type="match status" value="1"/>
</dbReference>
<dbReference type="InterPro" id="IPR050276">
    <property type="entry name" value="MshD_Acetyltransferase"/>
</dbReference>
<evidence type="ECO:0000313" key="2">
    <source>
        <dbReference type="EMBL" id="PUA34173.1"/>
    </source>
</evidence>
<gene>
    <name evidence="2" type="ORF">B9J98_01910</name>
</gene>
<evidence type="ECO:0000259" key="1">
    <source>
        <dbReference type="PROSITE" id="PS51186"/>
    </source>
</evidence>
<dbReference type="SUPFAM" id="SSF55729">
    <property type="entry name" value="Acyl-CoA N-acyltransferases (Nat)"/>
    <property type="match status" value="1"/>
</dbReference>
<dbReference type="AlphaFoldDB" id="A0A2R7Y9H6"/>
<dbReference type="PANTHER" id="PTHR43617">
    <property type="entry name" value="L-AMINO ACID N-ACETYLTRANSFERASE"/>
    <property type="match status" value="1"/>
</dbReference>
<proteinExistence type="predicted"/>